<name>A0ABP5HVZ6_9MICO</name>
<gene>
    <name evidence="1" type="ORF">GCM10009823_00420</name>
</gene>
<dbReference type="EMBL" id="BAAAPZ010000001">
    <property type="protein sequence ID" value="GAA2086638.1"/>
    <property type="molecule type" value="Genomic_DNA"/>
</dbReference>
<keyword evidence="2" id="KW-1185">Reference proteome</keyword>
<dbReference type="RefSeq" id="WP_291797004.1">
    <property type="nucleotide sequence ID" value="NZ_BAAAPZ010000001.1"/>
</dbReference>
<dbReference type="PANTHER" id="PTHR30528">
    <property type="entry name" value="CYTOPLASMIC PROTEIN"/>
    <property type="match status" value="1"/>
</dbReference>
<dbReference type="PANTHER" id="PTHR30528:SF0">
    <property type="entry name" value="CYTOPLASMIC PROTEIN"/>
    <property type="match status" value="1"/>
</dbReference>
<sequence length="416" mass="46239">MALAASGLARARPQRPDAGHLRRTFSRLGVVQVDSVQAVTRSHYLPFFSRLGPYPRETLDRLLWEEPRMGVEYWAHEAAYTAPETVGLFHRRRAEWYVHDYGQRDPRTGAAFAALMEQICAELAAGPGSARELSARVPHSLPERARDHWGWNPSRVKSALEALLRSGRAACAGRNAQFERIYALPQHVHPALPQPPACWGPEEDPELGLRPDAGRIPRGVSGEADDALALVRLAAPALGLGTVDCFADYFRLPRAATAEAVRTLAGTGELVEVDVDGTRAWRWHSAVAPRTAEGSALLAPFDPLVFNRRRLSWLFGFDYRIEIYTPAERRRYGYYVMPFLHDGRIRARVDVRARRGEGVLVAGVHMEPGEDCWAAVEEELGELAGWLGLGEVVIGRNRPICLDAGPQARTVRRERG</sequence>
<dbReference type="Proteomes" id="UP001500984">
    <property type="component" value="Unassembled WGS sequence"/>
</dbReference>
<protein>
    <submittedName>
        <fullName evidence="1">Crosslink repair DNA glycosylase YcaQ family protein</fullName>
    </submittedName>
</protein>
<evidence type="ECO:0000313" key="2">
    <source>
        <dbReference type="Proteomes" id="UP001500984"/>
    </source>
</evidence>
<organism evidence="1 2">
    <name type="scientific">Brevibacterium salitolerans</name>
    <dbReference type="NCBI Taxonomy" id="1403566"/>
    <lineage>
        <taxon>Bacteria</taxon>
        <taxon>Bacillati</taxon>
        <taxon>Actinomycetota</taxon>
        <taxon>Actinomycetes</taxon>
        <taxon>Micrococcales</taxon>
        <taxon>Brevibacteriaceae</taxon>
        <taxon>Brevibacterium</taxon>
    </lineage>
</organism>
<comment type="caution">
    <text evidence="1">The sequence shown here is derived from an EMBL/GenBank/DDBJ whole genome shotgun (WGS) entry which is preliminary data.</text>
</comment>
<evidence type="ECO:0000313" key="1">
    <source>
        <dbReference type="EMBL" id="GAA2086638.1"/>
    </source>
</evidence>
<proteinExistence type="predicted"/>
<dbReference type="InterPro" id="IPR009351">
    <property type="entry name" value="AlkZ-like"/>
</dbReference>
<reference evidence="2" key="1">
    <citation type="journal article" date="2019" name="Int. J. Syst. Evol. Microbiol.">
        <title>The Global Catalogue of Microorganisms (GCM) 10K type strain sequencing project: providing services to taxonomists for standard genome sequencing and annotation.</title>
        <authorList>
            <consortium name="The Broad Institute Genomics Platform"/>
            <consortium name="The Broad Institute Genome Sequencing Center for Infectious Disease"/>
            <person name="Wu L."/>
            <person name="Ma J."/>
        </authorList>
    </citation>
    <scope>NUCLEOTIDE SEQUENCE [LARGE SCALE GENOMIC DNA]</scope>
    <source>
        <strain evidence="2">JCM 15900</strain>
    </source>
</reference>
<dbReference type="Pfam" id="PF06224">
    <property type="entry name" value="AlkZ-like"/>
    <property type="match status" value="1"/>
</dbReference>
<accession>A0ABP5HVZ6</accession>